<name>A0A9X2HJJ6_9SPHN</name>
<sequence>MDNHVFLITGATGAQGGAAVDALLDKGMKVRALVRDPASPAARQLADRGVELVQGDFDDAASLATAMRGVKGVFSVQLPPGREDTDSELRTGRLLVDAARAAGVEIFVHTSVARAGDQTQFVDWDSGRWWPDYWNGKSGVNDVVKAAGFPHWVVLKPAFMMDNFIPPKSAWMFPGLQDGVINSALRADTRLDLIAAADVGRFAAEAFAAPARFDRQDIDLAADSLTMGEVAATLSRVSGRAIESRALNGAGARAAGSNPGLVESQQWANVEGYQVDLATARSWGVPLESFSDWAGRHRDRFSFGTG</sequence>
<reference evidence="4" key="1">
    <citation type="submission" date="2022-05" db="EMBL/GenBank/DDBJ databases">
        <title>Sphingomonas sp. strain MG17 Genome sequencing and assembly.</title>
        <authorList>
            <person name="Kim I."/>
        </authorList>
    </citation>
    <scope>NUCLEOTIDE SEQUENCE</scope>
    <source>
        <strain evidence="4">MG17</strain>
    </source>
</reference>
<dbReference type="Pfam" id="PF05368">
    <property type="entry name" value="NmrA"/>
    <property type="match status" value="1"/>
</dbReference>
<evidence type="ECO:0000313" key="5">
    <source>
        <dbReference type="Proteomes" id="UP001139451"/>
    </source>
</evidence>
<dbReference type="PANTHER" id="PTHR42748">
    <property type="entry name" value="NITROGEN METABOLITE REPRESSION PROTEIN NMRA FAMILY MEMBER"/>
    <property type="match status" value="1"/>
</dbReference>
<evidence type="ECO:0000256" key="2">
    <source>
        <dbReference type="ARBA" id="ARBA00022857"/>
    </source>
</evidence>
<dbReference type="PANTHER" id="PTHR42748:SF7">
    <property type="entry name" value="NMRA LIKE REDOX SENSOR 1-RELATED"/>
    <property type="match status" value="1"/>
</dbReference>
<keyword evidence="5" id="KW-1185">Reference proteome</keyword>
<comment type="caution">
    <text evidence="4">The sequence shown here is derived from an EMBL/GenBank/DDBJ whole genome shotgun (WGS) entry which is preliminary data.</text>
</comment>
<keyword evidence="2" id="KW-0521">NADP</keyword>
<dbReference type="InterPro" id="IPR008030">
    <property type="entry name" value="NmrA-like"/>
</dbReference>
<dbReference type="SUPFAM" id="SSF51735">
    <property type="entry name" value="NAD(P)-binding Rossmann-fold domains"/>
    <property type="match status" value="1"/>
</dbReference>
<proteinExistence type="inferred from homology"/>
<accession>A0A9X2HJJ6</accession>
<dbReference type="InterPro" id="IPR051164">
    <property type="entry name" value="NmrA-like_oxidored"/>
</dbReference>
<gene>
    <name evidence="4" type="ORF">M9978_12450</name>
</gene>
<dbReference type="RefSeq" id="WP_254293645.1">
    <property type="nucleotide sequence ID" value="NZ_JAMLDX010000009.1"/>
</dbReference>
<dbReference type="Proteomes" id="UP001139451">
    <property type="component" value="Unassembled WGS sequence"/>
</dbReference>
<evidence type="ECO:0000259" key="3">
    <source>
        <dbReference type="Pfam" id="PF05368"/>
    </source>
</evidence>
<organism evidence="4 5">
    <name type="scientific">Sphingomonas tagetis</name>
    <dbReference type="NCBI Taxonomy" id="2949092"/>
    <lineage>
        <taxon>Bacteria</taxon>
        <taxon>Pseudomonadati</taxon>
        <taxon>Pseudomonadota</taxon>
        <taxon>Alphaproteobacteria</taxon>
        <taxon>Sphingomonadales</taxon>
        <taxon>Sphingomonadaceae</taxon>
        <taxon>Sphingomonas</taxon>
    </lineage>
</organism>
<feature type="domain" description="NmrA-like" evidence="3">
    <location>
        <begin position="6"/>
        <end position="246"/>
    </location>
</feature>
<dbReference type="Gene3D" id="3.40.50.720">
    <property type="entry name" value="NAD(P)-binding Rossmann-like Domain"/>
    <property type="match status" value="1"/>
</dbReference>
<protein>
    <submittedName>
        <fullName evidence="4">NmrA family NAD(P)-binding protein</fullName>
    </submittedName>
</protein>
<dbReference type="InterPro" id="IPR036291">
    <property type="entry name" value="NAD(P)-bd_dom_sf"/>
</dbReference>
<evidence type="ECO:0000256" key="1">
    <source>
        <dbReference type="ARBA" id="ARBA00006328"/>
    </source>
</evidence>
<dbReference type="Gene3D" id="3.90.25.10">
    <property type="entry name" value="UDP-galactose 4-epimerase, domain 1"/>
    <property type="match status" value="1"/>
</dbReference>
<dbReference type="EMBL" id="JAMLDX010000009">
    <property type="protein sequence ID" value="MCP3731237.1"/>
    <property type="molecule type" value="Genomic_DNA"/>
</dbReference>
<evidence type="ECO:0000313" key="4">
    <source>
        <dbReference type="EMBL" id="MCP3731237.1"/>
    </source>
</evidence>
<dbReference type="AlphaFoldDB" id="A0A9X2HJJ6"/>
<comment type="similarity">
    <text evidence="1">Belongs to the NmrA-type oxidoreductase family.</text>
</comment>